<keyword evidence="5 9" id="KW-0812">Transmembrane</keyword>
<dbReference type="Gene3D" id="1.20.1530.20">
    <property type="match status" value="1"/>
</dbReference>
<dbReference type="PANTHER" id="PTHR32507:SF8">
    <property type="entry name" value="CNH1P"/>
    <property type="match status" value="1"/>
</dbReference>
<dbReference type="PANTHER" id="PTHR32507">
    <property type="entry name" value="NA(+)/H(+) ANTIPORTER 1"/>
    <property type="match status" value="1"/>
</dbReference>
<evidence type="ECO:0000256" key="8">
    <source>
        <dbReference type="ARBA" id="ARBA00023136"/>
    </source>
</evidence>
<name>A0A6J4LLJ8_9ACTN</name>
<feature type="transmembrane region" description="Helical" evidence="9">
    <location>
        <begin position="307"/>
        <end position="326"/>
    </location>
</feature>
<dbReference type="GO" id="GO:0015297">
    <property type="term" value="F:antiporter activity"/>
    <property type="evidence" value="ECO:0007669"/>
    <property type="project" value="UniProtKB-KW"/>
</dbReference>
<keyword evidence="2" id="KW-0813">Transport</keyword>
<evidence type="ECO:0000259" key="10">
    <source>
        <dbReference type="Pfam" id="PF00999"/>
    </source>
</evidence>
<feature type="transmembrane region" description="Helical" evidence="9">
    <location>
        <begin position="20"/>
        <end position="37"/>
    </location>
</feature>
<proteinExistence type="predicted"/>
<feature type="transmembrane region" description="Helical" evidence="9">
    <location>
        <begin position="364"/>
        <end position="383"/>
    </location>
</feature>
<dbReference type="InterPro" id="IPR038770">
    <property type="entry name" value="Na+/solute_symporter_sf"/>
</dbReference>
<dbReference type="GO" id="GO:0005886">
    <property type="term" value="C:plasma membrane"/>
    <property type="evidence" value="ECO:0007669"/>
    <property type="project" value="UniProtKB-SubCell"/>
</dbReference>
<comment type="subcellular location">
    <subcellularLocation>
        <location evidence="1">Cell membrane</location>
        <topology evidence="1">Multi-pass membrane protein</topology>
    </subcellularLocation>
</comment>
<feature type="transmembrane region" description="Helical" evidence="9">
    <location>
        <begin position="215"/>
        <end position="240"/>
    </location>
</feature>
<evidence type="ECO:0000256" key="9">
    <source>
        <dbReference type="SAM" id="Phobius"/>
    </source>
</evidence>
<keyword evidence="4" id="KW-1003">Cell membrane</keyword>
<evidence type="ECO:0000256" key="5">
    <source>
        <dbReference type="ARBA" id="ARBA00022692"/>
    </source>
</evidence>
<feature type="transmembrane region" description="Helical" evidence="9">
    <location>
        <begin position="49"/>
        <end position="67"/>
    </location>
</feature>
<evidence type="ECO:0000256" key="3">
    <source>
        <dbReference type="ARBA" id="ARBA00022449"/>
    </source>
</evidence>
<organism evidence="11">
    <name type="scientific">uncultured Frankineae bacterium</name>
    <dbReference type="NCBI Taxonomy" id="437475"/>
    <lineage>
        <taxon>Bacteria</taxon>
        <taxon>Bacillati</taxon>
        <taxon>Actinomycetota</taxon>
        <taxon>Actinomycetes</taxon>
        <taxon>Frankiales</taxon>
        <taxon>environmental samples</taxon>
    </lineage>
</organism>
<accession>A0A6J4LLJ8</accession>
<evidence type="ECO:0000256" key="7">
    <source>
        <dbReference type="ARBA" id="ARBA00023065"/>
    </source>
</evidence>
<evidence type="ECO:0000256" key="2">
    <source>
        <dbReference type="ARBA" id="ARBA00022448"/>
    </source>
</evidence>
<reference evidence="11" key="1">
    <citation type="submission" date="2020-02" db="EMBL/GenBank/DDBJ databases">
        <authorList>
            <person name="Meier V. D."/>
        </authorList>
    </citation>
    <scope>NUCLEOTIDE SEQUENCE</scope>
    <source>
        <strain evidence="11">AVDCRST_MAG16</strain>
    </source>
</reference>
<dbReference type="InterPro" id="IPR006153">
    <property type="entry name" value="Cation/H_exchanger_TM"/>
</dbReference>
<feature type="transmembrane region" description="Helical" evidence="9">
    <location>
        <begin position="260"/>
        <end position="284"/>
    </location>
</feature>
<dbReference type="AlphaFoldDB" id="A0A6J4LLJ8"/>
<feature type="transmembrane region" description="Helical" evidence="9">
    <location>
        <begin position="185"/>
        <end position="208"/>
    </location>
</feature>
<feature type="transmembrane region" description="Helical" evidence="9">
    <location>
        <begin position="79"/>
        <end position="96"/>
    </location>
</feature>
<keyword evidence="7" id="KW-0406">Ion transport</keyword>
<keyword evidence="6 9" id="KW-1133">Transmembrane helix</keyword>
<evidence type="ECO:0000256" key="4">
    <source>
        <dbReference type="ARBA" id="ARBA00022475"/>
    </source>
</evidence>
<sequence length="435" mass="45550">MSPRSTDERSPVLETFDPHSLVYTLAGLAALGGALLPRVIGHLPASPPMAFLLLGFGVFALPLGFATVDPIEHAKATEYLTEVGVIVALMGAGLKLDRPLGWRSWQPTVRLLAITMPLTIGMTAVLGWWAVGMAPATAVLLGAVLAPTDPVLASDVQVGPPGGDPEAEDDLRFSLTSEAGLNDALAFPFTNAAIAMALAGSDASGWLLEWFAVDVVYKLVVGLVGGILVGRLLGVIVFRTPENLRLASRGEGFVALAGTFLAYGLTEVVGGYGFLAVFVAAVALRRSESDHDYHQTLHDFAEQTEQLLMIALVVLLGGAVAGGILSPLTWQAAAVGLAVLFVVRPVTAWIGLAGTTTPKSERAAIAFFGIRGIGSLYYLAYALEHAAFVDAKQLWALVAFTVVVSILVHGTTASLVTRRLDAARETDRSAATMGA</sequence>
<gene>
    <name evidence="11" type="ORF">AVDCRST_MAG16-1453</name>
</gene>
<dbReference type="GO" id="GO:1902600">
    <property type="term" value="P:proton transmembrane transport"/>
    <property type="evidence" value="ECO:0007669"/>
    <property type="project" value="InterPro"/>
</dbReference>
<evidence type="ECO:0000256" key="1">
    <source>
        <dbReference type="ARBA" id="ARBA00004651"/>
    </source>
</evidence>
<feature type="domain" description="Cation/H+ exchanger transmembrane" evidence="10">
    <location>
        <begin position="31"/>
        <end position="417"/>
    </location>
</feature>
<protein>
    <submittedName>
        <fullName evidence="11">Na+/H+ antiporter</fullName>
    </submittedName>
</protein>
<feature type="transmembrane region" description="Helical" evidence="9">
    <location>
        <begin position="332"/>
        <end position="352"/>
    </location>
</feature>
<keyword evidence="3" id="KW-0050">Antiport</keyword>
<dbReference type="EMBL" id="CADCUE010000126">
    <property type="protein sequence ID" value="CAA9334156.1"/>
    <property type="molecule type" value="Genomic_DNA"/>
</dbReference>
<evidence type="ECO:0000256" key="6">
    <source>
        <dbReference type="ARBA" id="ARBA00022989"/>
    </source>
</evidence>
<dbReference type="Pfam" id="PF00999">
    <property type="entry name" value="Na_H_Exchanger"/>
    <property type="match status" value="1"/>
</dbReference>
<evidence type="ECO:0000313" key="11">
    <source>
        <dbReference type="EMBL" id="CAA9334156.1"/>
    </source>
</evidence>
<feature type="transmembrane region" description="Helical" evidence="9">
    <location>
        <begin position="395"/>
        <end position="416"/>
    </location>
</feature>
<keyword evidence="8 9" id="KW-0472">Membrane</keyword>
<feature type="transmembrane region" description="Helical" evidence="9">
    <location>
        <begin position="108"/>
        <end position="131"/>
    </location>
</feature>